<gene>
    <name evidence="1" type="ORF">B0T21DRAFT_407830</name>
</gene>
<comment type="caution">
    <text evidence="1">The sequence shown here is derived from an EMBL/GenBank/DDBJ whole genome shotgun (WGS) entry which is preliminary data.</text>
</comment>
<reference evidence="1" key="1">
    <citation type="submission" date="2023-06" db="EMBL/GenBank/DDBJ databases">
        <title>Genome-scale phylogeny and comparative genomics of the fungal order Sordariales.</title>
        <authorList>
            <consortium name="Lawrence Berkeley National Laboratory"/>
            <person name="Hensen N."/>
            <person name="Bonometti L."/>
            <person name="Westerberg I."/>
            <person name="Brannstrom I.O."/>
            <person name="Guillou S."/>
            <person name="Cros-Aarteil S."/>
            <person name="Calhoun S."/>
            <person name="Haridas S."/>
            <person name="Kuo A."/>
            <person name="Mondo S."/>
            <person name="Pangilinan J."/>
            <person name="Riley R."/>
            <person name="Labutti K."/>
            <person name="Andreopoulos B."/>
            <person name="Lipzen A."/>
            <person name="Chen C."/>
            <person name="Yanf M."/>
            <person name="Daum C."/>
            <person name="Ng V."/>
            <person name="Clum A."/>
            <person name="Steindorff A."/>
            <person name="Ohm R."/>
            <person name="Martin F."/>
            <person name="Silar P."/>
            <person name="Natvig D."/>
            <person name="Lalanne C."/>
            <person name="Gautier V."/>
            <person name="Ament-Velasquez S.L."/>
            <person name="Kruys A."/>
            <person name="Hutchinson M.I."/>
            <person name="Powell A.J."/>
            <person name="Barry K."/>
            <person name="Miller A.N."/>
            <person name="Grigoriev I.V."/>
            <person name="Debuchy R."/>
            <person name="Gladieux P."/>
            <person name="Thoren M.H."/>
            <person name="Johannesson H."/>
        </authorList>
    </citation>
    <scope>NUCLEOTIDE SEQUENCE</scope>
    <source>
        <strain evidence="1">CBS 540.89</strain>
    </source>
</reference>
<dbReference type="AlphaFoldDB" id="A0AA40K3Y4"/>
<evidence type="ECO:0000313" key="2">
    <source>
        <dbReference type="Proteomes" id="UP001172159"/>
    </source>
</evidence>
<proteinExistence type="predicted"/>
<keyword evidence="2" id="KW-1185">Reference proteome</keyword>
<dbReference type="Proteomes" id="UP001172159">
    <property type="component" value="Unassembled WGS sequence"/>
</dbReference>
<dbReference type="EMBL" id="JAUKTV010000002">
    <property type="protein sequence ID" value="KAK0744752.1"/>
    <property type="molecule type" value="Genomic_DNA"/>
</dbReference>
<accession>A0AA40K3Y4</accession>
<sequence length="230" mass="26876">MRFPYSKEFHMMPPTSNRQCGDNWQISIWNDLRKACQSLENIRLESLFYCNSVHTPTTTEEKQWTDNFMTCVVSSPQLRFLDLNLGLHPHHMVYRNVLLDPYSLGSAAAKFPTFPLLEKVTLHGIKMNQQEAEAFCQKIGQGLKLFWADMTLESGSWVRTLEILRDRLAHRSHDGLINVFLNLKGGDMHEHTRKYVRIMYEVSWRRPPILSDMEKYLTGERDDNPLTSVE</sequence>
<organism evidence="1 2">
    <name type="scientific">Apiosordaria backusii</name>
    <dbReference type="NCBI Taxonomy" id="314023"/>
    <lineage>
        <taxon>Eukaryota</taxon>
        <taxon>Fungi</taxon>
        <taxon>Dikarya</taxon>
        <taxon>Ascomycota</taxon>
        <taxon>Pezizomycotina</taxon>
        <taxon>Sordariomycetes</taxon>
        <taxon>Sordariomycetidae</taxon>
        <taxon>Sordariales</taxon>
        <taxon>Lasiosphaeriaceae</taxon>
        <taxon>Apiosordaria</taxon>
    </lineage>
</organism>
<evidence type="ECO:0000313" key="1">
    <source>
        <dbReference type="EMBL" id="KAK0744752.1"/>
    </source>
</evidence>
<name>A0AA40K3Y4_9PEZI</name>
<protein>
    <submittedName>
        <fullName evidence="1">Uncharacterized protein</fullName>
    </submittedName>
</protein>